<keyword evidence="6" id="KW-0139">CF(1)</keyword>
<dbReference type="Proteomes" id="UP000009877">
    <property type="component" value="Unassembled WGS sequence"/>
</dbReference>
<keyword evidence="7" id="KW-0066">ATP synthesis</keyword>
<keyword evidence="5" id="KW-0472">Membrane</keyword>
<evidence type="ECO:0000256" key="2">
    <source>
        <dbReference type="ARBA" id="ARBA00005712"/>
    </source>
</evidence>
<dbReference type="GO" id="GO:0046933">
    <property type="term" value="F:proton-transporting ATP synthase activity, rotational mechanism"/>
    <property type="evidence" value="ECO:0007669"/>
    <property type="project" value="InterPro"/>
</dbReference>
<comment type="caution">
    <text evidence="9">The sequence shown here is derived from an EMBL/GenBank/DDBJ whole genome shotgun (WGS) entry which is preliminary data.</text>
</comment>
<dbReference type="Pfam" id="PF02823">
    <property type="entry name" value="ATP-synt_DE_N"/>
    <property type="match status" value="1"/>
</dbReference>
<dbReference type="InterPro" id="IPR036771">
    <property type="entry name" value="ATPsynth_dsu/esu_N"/>
</dbReference>
<evidence type="ECO:0000256" key="1">
    <source>
        <dbReference type="ARBA" id="ARBA00004202"/>
    </source>
</evidence>
<comment type="similarity">
    <text evidence="2">Belongs to the ATPase epsilon chain family.</text>
</comment>
<dbReference type="InterPro" id="IPR001469">
    <property type="entry name" value="ATP_synth_F1_dsu/esu"/>
</dbReference>
<keyword evidence="4" id="KW-0406">Ion transport</keyword>
<evidence type="ECO:0000259" key="8">
    <source>
        <dbReference type="Pfam" id="PF02823"/>
    </source>
</evidence>
<dbReference type="RefSeq" id="WP_006215207.1">
    <property type="nucleotide sequence ID" value="NZ_ANHZ02000018.1"/>
</dbReference>
<dbReference type="NCBIfam" id="NF009977">
    <property type="entry name" value="PRK13442.1"/>
    <property type="match status" value="1"/>
</dbReference>
<feature type="domain" description="ATP synthase F1 complex delta/epsilon subunit N-terminal" evidence="8">
    <location>
        <begin position="7"/>
        <end position="83"/>
    </location>
</feature>
<sequence>MADPLIVEVVEVDQSVWNGEARQVIVNTMEGEIGILAGHVPVAGVLQEGRVIIDPTSGSRVEGRVDGGIVTVDNNRVTIVADHFREGAAAQK</sequence>
<name>M2XT66_9MICC</name>
<accession>M2XT66</accession>
<dbReference type="InterPro" id="IPR020546">
    <property type="entry name" value="ATP_synth_F1_dsu/esu_N"/>
</dbReference>
<dbReference type="AlphaFoldDB" id="M2XT66"/>
<evidence type="ECO:0000256" key="7">
    <source>
        <dbReference type="ARBA" id="ARBA00023310"/>
    </source>
</evidence>
<evidence type="ECO:0000256" key="6">
    <source>
        <dbReference type="ARBA" id="ARBA00023196"/>
    </source>
</evidence>
<evidence type="ECO:0000256" key="4">
    <source>
        <dbReference type="ARBA" id="ARBA00023065"/>
    </source>
</evidence>
<dbReference type="PANTHER" id="PTHR13822:SF10">
    <property type="entry name" value="ATP SYNTHASE EPSILON CHAIN, CHLOROPLASTIC"/>
    <property type="match status" value="1"/>
</dbReference>
<evidence type="ECO:0000313" key="10">
    <source>
        <dbReference type="Proteomes" id="UP000009877"/>
    </source>
</evidence>
<reference evidence="9 10" key="1">
    <citation type="journal article" date="2014" name="Genome Announc.">
        <title>Draft Genome Sequence of Kocuria palustris PEL.</title>
        <authorList>
            <person name="Sharma G."/>
            <person name="Khatri I."/>
            <person name="Subramanian S."/>
        </authorList>
    </citation>
    <scope>NUCLEOTIDE SEQUENCE [LARGE SCALE GENOMIC DNA]</scope>
    <source>
        <strain evidence="9 10">PEL</strain>
    </source>
</reference>
<dbReference type="GO" id="GO:0045259">
    <property type="term" value="C:proton-transporting ATP synthase complex"/>
    <property type="evidence" value="ECO:0007669"/>
    <property type="project" value="UniProtKB-KW"/>
</dbReference>
<evidence type="ECO:0000256" key="3">
    <source>
        <dbReference type="ARBA" id="ARBA00022448"/>
    </source>
</evidence>
<evidence type="ECO:0000313" key="9">
    <source>
        <dbReference type="EMBL" id="EME36013.1"/>
    </source>
</evidence>
<protein>
    <submittedName>
        <fullName evidence="9">ATP synthase epsilon chain</fullName>
    </submittedName>
</protein>
<proteinExistence type="inferred from homology"/>
<dbReference type="CDD" id="cd12152">
    <property type="entry name" value="F1-ATPase_delta"/>
    <property type="match status" value="1"/>
</dbReference>
<dbReference type="GeneID" id="93317032"/>
<dbReference type="STRING" id="71999.KPaMU14_04230"/>
<dbReference type="EMBL" id="ANHZ02000018">
    <property type="protein sequence ID" value="EME36013.1"/>
    <property type="molecule type" value="Genomic_DNA"/>
</dbReference>
<keyword evidence="10" id="KW-1185">Reference proteome</keyword>
<dbReference type="PANTHER" id="PTHR13822">
    <property type="entry name" value="ATP SYNTHASE DELTA/EPSILON CHAIN"/>
    <property type="match status" value="1"/>
</dbReference>
<dbReference type="Gene3D" id="2.60.15.10">
    <property type="entry name" value="F0F1 ATP synthase delta/epsilon subunit, N-terminal"/>
    <property type="match status" value="1"/>
</dbReference>
<dbReference type="SUPFAM" id="SSF51344">
    <property type="entry name" value="Epsilon subunit of F1F0-ATP synthase N-terminal domain"/>
    <property type="match status" value="1"/>
</dbReference>
<comment type="subcellular location">
    <subcellularLocation>
        <location evidence="1">Cell membrane</location>
        <topology evidence="1">Peripheral membrane protein</topology>
    </subcellularLocation>
</comment>
<keyword evidence="3" id="KW-0813">Transport</keyword>
<gene>
    <name evidence="9" type="ORF">C884_00781</name>
</gene>
<dbReference type="GO" id="GO:0005886">
    <property type="term" value="C:plasma membrane"/>
    <property type="evidence" value="ECO:0007669"/>
    <property type="project" value="UniProtKB-SubCell"/>
</dbReference>
<organism evidence="9 10">
    <name type="scientific">Kocuria palustris PEL</name>
    <dbReference type="NCBI Taxonomy" id="1236550"/>
    <lineage>
        <taxon>Bacteria</taxon>
        <taxon>Bacillati</taxon>
        <taxon>Actinomycetota</taxon>
        <taxon>Actinomycetes</taxon>
        <taxon>Micrococcales</taxon>
        <taxon>Micrococcaceae</taxon>
        <taxon>Kocuria</taxon>
    </lineage>
</organism>
<evidence type="ECO:0000256" key="5">
    <source>
        <dbReference type="ARBA" id="ARBA00023136"/>
    </source>
</evidence>